<dbReference type="PRINTS" id="PR00171">
    <property type="entry name" value="SUGRTRNSPORT"/>
</dbReference>
<feature type="transmembrane region" description="Helical" evidence="7">
    <location>
        <begin position="49"/>
        <end position="68"/>
    </location>
</feature>
<reference evidence="10 12" key="2">
    <citation type="submission" date="2019-08" db="EMBL/GenBank/DDBJ databases">
        <title>Complete genome sequences of Francisella adeliensis (FSC1325 and FSC1326).</title>
        <authorList>
            <person name="Ohrman C."/>
            <person name="Uneklint I."/>
            <person name="Vallesi A."/>
            <person name="Karlsson L."/>
            <person name="Sjodin A."/>
        </authorList>
    </citation>
    <scope>NUCLEOTIDE SEQUENCE [LARGE SCALE GENOMIC DNA]</scope>
    <source>
        <strain evidence="10 12">FSC1325</strain>
    </source>
</reference>
<dbReference type="InterPro" id="IPR005828">
    <property type="entry name" value="MFS_sugar_transport-like"/>
</dbReference>
<protein>
    <submittedName>
        <fullName evidence="9 10">MFS transporter</fullName>
    </submittedName>
</protein>
<dbReference type="PROSITE" id="PS00217">
    <property type="entry name" value="SUGAR_TRANSPORT_2"/>
    <property type="match status" value="1"/>
</dbReference>
<evidence type="ECO:0000256" key="1">
    <source>
        <dbReference type="ARBA" id="ARBA00004141"/>
    </source>
</evidence>
<dbReference type="InterPro" id="IPR005829">
    <property type="entry name" value="Sugar_transporter_CS"/>
</dbReference>
<dbReference type="EMBL" id="CP021781">
    <property type="protein sequence ID" value="AXA33370.1"/>
    <property type="molecule type" value="Genomic_DNA"/>
</dbReference>
<dbReference type="EMBL" id="CP043424">
    <property type="protein sequence ID" value="QIW11598.1"/>
    <property type="molecule type" value="Genomic_DNA"/>
</dbReference>
<dbReference type="GO" id="GO:0022857">
    <property type="term" value="F:transmembrane transporter activity"/>
    <property type="evidence" value="ECO:0007669"/>
    <property type="project" value="InterPro"/>
</dbReference>
<gene>
    <name evidence="9" type="ORF">CDH04_02600</name>
    <name evidence="10" type="ORF">FZC43_02600</name>
</gene>
<feature type="transmembrane region" description="Helical" evidence="7">
    <location>
        <begin position="105"/>
        <end position="123"/>
    </location>
</feature>
<evidence type="ECO:0000256" key="7">
    <source>
        <dbReference type="SAM" id="Phobius"/>
    </source>
</evidence>
<feature type="transmembrane region" description="Helical" evidence="7">
    <location>
        <begin position="135"/>
        <end position="158"/>
    </location>
</feature>
<dbReference type="RefSeq" id="WP_112869543.1">
    <property type="nucleotide sequence ID" value="NZ_CP043424.1"/>
</dbReference>
<reference evidence="9 11" key="1">
    <citation type="submission" date="2017-06" db="EMBL/GenBank/DDBJ databases">
        <title>Complete genome of Francisella adeliensis.</title>
        <authorList>
            <person name="Vallesi A."/>
            <person name="Sjodin A."/>
        </authorList>
    </citation>
    <scope>NUCLEOTIDE SEQUENCE [LARGE SCALE GENOMIC DNA]</scope>
    <source>
        <strain evidence="9 11">FDC440</strain>
    </source>
</reference>
<dbReference type="InterPro" id="IPR020846">
    <property type="entry name" value="MFS_dom"/>
</dbReference>
<dbReference type="SUPFAM" id="SSF103473">
    <property type="entry name" value="MFS general substrate transporter"/>
    <property type="match status" value="1"/>
</dbReference>
<evidence type="ECO:0000313" key="9">
    <source>
        <dbReference type="EMBL" id="AXA33370.1"/>
    </source>
</evidence>
<dbReference type="InterPro" id="IPR003663">
    <property type="entry name" value="Sugar/inositol_transpt"/>
</dbReference>
<evidence type="ECO:0000256" key="6">
    <source>
        <dbReference type="ARBA" id="ARBA00023136"/>
    </source>
</evidence>
<evidence type="ECO:0000313" key="10">
    <source>
        <dbReference type="EMBL" id="QIW11598.1"/>
    </source>
</evidence>
<accession>A0A2Z4XXC2</accession>
<dbReference type="PANTHER" id="PTHR48020:SF12">
    <property type="entry name" value="PROTON MYO-INOSITOL COTRANSPORTER"/>
    <property type="match status" value="1"/>
</dbReference>
<evidence type="ECO:0000256" key="3">
    <source>
        <dbReference type="ARBA" id="ARBA00022448"/>
    </source>
</evidence>
<dbReference type="GO" id="GO:0016020">
    <property type="term" value="C:membrane"/>
    <property type="evidence" value="ECO:0007669"/>
    <property type="project" value="UniProtKB-SubCell"/>
</dbReference>
<feature type="transmembrane region" description="Helical" evidence="7">
    <location>
        <begin position="304"/>
        <end position="324"/>
    </location>
</feature>
<keyword evidence="5 7" id="KW-1133">Transmembrane helix</keyword>
<feature type="transmembrane region" description="Helical" evidence="7">
    <location>
        <begin position="366"/>
        <end position="386"/>
    </location>
</feature>
<dbReference type="PANTHER" id="PTHR48020">
    <property type="entry name" value="PROTON MYO-INOSITOL COTRANSPORTER"/>
    <property type="match status" value="1"/>
</dbReference>
<feature type="transmembrane region" description="Helical" evidence="7">
    <location>
        <begin position="9"/>
        <end position="29"/>
    </location>
</feature>
<dbReference type="PROSITE" id="PS00216">
    <property type="entry name" value="SUGAR_TRANSPORT_1"/>
    <property type="match status" value="1"/>
</dbReference>
<evidence type="ECO:0000313" key="11">
    <source>
        <dbReference type="Proteomes" id="UP000251120"/>
    </source>
</evidence>
<evidence type="ECO:0000313" key="12">
    <source>
        <dbReference type="Proteomes" id="UP000681131"/>
    </source>
</evidence>
<feature type="transmembrane region" description="Helical" evidence="7">
    <location>
        <begin position="276"/>
        <end position="297"/>
    </location>
</feature>
<keyword evidence="12" id="KW-1185">Reference proteome</keyword>
<feature type="transmembrane region" description="Helical" evidence="7">
    <location>
        <begin position="392"/>
        <end position="416"/>
    </location>
</feature>
<keyword evidence="3" id="KW-0813">Transport</keyword>
<dbReference type="PROSITE" id="PS50850">
    <property type="entry name" value="MFS"/>
    <property type="match status" value="1"/>
</dbReference>
<proteinExistence type="inferred from homology"/>
<sequence>MLETRYQKLVMALIVLTGVCSGFDIGVISGTLPAIKQELSLNYVQLSEIAGIVFFGALISKLVSGILMDFLSRKNVIAIGSFVFSVSMVLMILSDTFTTLMLSRLLQGVSIGFLLTVVPIYIAETSIARFRGRAIAIFQLSLVSGIFIANVFASMFVYEFGWRFIFGCALPFSIGLFVVSLFAPFSPSWLMLKGRSKLALSIGEQLALNISSPIAKDKIGFMELVRVVFKNKYYLSIAMISAMAVLNGFVGINTFISFGPTIFDELSGCTQCGASYYGTAMTLVNLIATVIGLLLVDVIGRRKLIIGGLVISFISIILAAYIKIGGNSSITLVLLVFVVFGGAVGPGVGIWLILSEVLPVQIRAMGISIALVSKALIESMFISSFLELTNGYGFASIFYFMGICTLIFIFMVYKFLPEMTNKELL</sequence>
<dbReference type="Proteomes" id="UP000251120">
    <property type="component" value="Chromosome"/>
</dbReference>
<organism evidence="9 11">
    <name type="scientific">Francisella adeliensis</name>
    <dbReference type="NCBI Taxonomy" id="2007306"/>
    <lineage>
        <taxon>Bacteria</taxon>
        <taxon>Pseudomonadati</taxon>
        <taxon>Pseudomonadota</taxon>
        <taxon>Gammaproteobacteria</taxon>
        <taxon>Thiotrichales</taxon>
        <taxon>Francisellaceae</taxon>
        <taxon>Francisella</taxon>
    </lineage>
</organism>
<evidence type="ECO:0000256" key="2">
    <source>
        <dbReference type="ARBA" id="ARBA00010992"/>
    </source>
</evidence>
<dbReference type="AlphaFoldDB" id="A0A2Z4XXC2"/>
<keyword evidence="6 7" id="KW-0472">Membrane</keyword>
<dbReference type="Pfam" id="PF00083">
    <property type="entry name" value="Sugar_tr"/>
    <property type="match status" value="1"/>
</dbReference>
<dbReference type="OrthoDB" id="5368493at2"/>
<dbReference type="Gene3D" id="1.20.1250.20">
    <property type="entry name" value="MFS general substrate transporter like domains"/>
    <property type="match status" value="1"/>
</dbReference>
<feature type="transmembrane region" description="Helical" evidence="7">
    <location>
        <begin position="75"/>
        <end position="93"/>
    </location>
</feature>
<keyword evidence="4 7" id="KW-0812">Transmembrane</keyword>
<evidence type="ECO:0000259" key="8">
    <source>
        <dbReference type="PROSITE" id="PS50850"/>
    </source>
</evidence>
<feature type="domain" description="Major facilitator superfamily (MFS) profile" evidence="8">
    <location>
        <begin position="10"/>
        <end position="420"/>
    </location>
</feature>
<feature type="transmembrane region" description="Helical" evidence="7">
    <location>
        <begin position="330"/>
        <end position="354"/>
    </location>
</feature>
<dbReference type="InterPro" id="IPR036259">
    <property type="entry name" value="MFS_trans_sf"/>
</dbReference>
<dbReference type="KEGG" id="fad:CDH04_02600"/>
<name>A0A2Z4XXC2_9GAMM</name>
<feature type="transmembrane region" description="Helical" evidence="7">
    <location>
        <begin position="233"/>
        <end position="256"/>
    </location>
</feature>
<comment type="similarity">
    <text evidence="2">Belongs to the major facilitator superfamily. Sugar transporter (TC 2.A.1.1) family.</text>
</comment>
<dbReference type="Proteomes" id="UP000681131">
    <property type="component" value="Chromosome"/>
</dbReference>
<dbReference type="InterPro" id="IPR050814">
    <property type="entry name" value="Myo-inositol_Transporter"/>
</dbReference>
<feature type="transmembrane region" description="Helical" evidence="7">
    <location>
        <begin position="164"/>
        <end position="185"/>
    </location>
</feature>
<evidence type="ECO:0000256" key="4">
    <source>
        <dbReference type="ARBA" id="ARBA00022692"/>
    </source>
</evidence>
<evidence type="ECO:0000256" key="5">
    <source>
        <dbReference type="ARBA" id="ARBA00022989"/>
    </source>
</evidence>
<comment type="subcellular location">
    <subcellularLocation>
        <location evidence="1">Membrane</location>
        <topology evidence="1">Multi-pass membrane protein</topology>
    </subcellularLocation>
</comment>